<dbReference type="RefSeq" id="WP_229793690.1">
    <property type="nucleotide sequence ID" value="NZ_BMXB01000003.1"/>
</dbReference>
<protein>
    <submittedName>
        <fullName evidence="2">Uncharacterized protein</fullName>
    </submittedName>
</protein>
<organism evidence="2 3">
    <name type="scientific">Salinimicrobium marinum</name>
    <dbReference type="NCBI Taxonomy" id="680283"/>
    <lineage>
        <taxon>Bacteria</taxon>
        <taxon>Pseudomonadati</taxon>
        <taxon>Bacteroidota</taxon>
        <taxon>Flavobacteriia</taxon>
        <taxon>Flavobacteriales</taxon>
        <taxon>Flavobacteriaceae</taxon>
        <taxon>Salinimicrobium</taxon>
    </lineage>
</organism>
<evidence type="ECO:0000256" key="1">
    <source>
        <dbReference type="SAM" id="MobiDB-lite"/>
    </source>
</evidence>
<sequence>MTIFYKAIVADKMFDNPSNKEVIRYKEALWQGLETIDKKPFISTNLCIEIVRSIKKNTAGIRTTPGTSLKNPQGETIYTPPTGEAVIRDK</sequence>
<proteinExistence type="predicted"/>
<comment type="caution">
    <text evidence="2">The sequence shown here is derived from an EMBL/GenBank/DDBJ whole genome shotgun (WGS) entry which is preliminary data.</text>
</comment>
<evidence type="ECO:0000313" key="2">
    <source>
        <dbReference type="EMBL" id="GHA34107.1"/>
    </source>
</evidence>
<keyword evidence="3" id="KW-1185">Reference proteome</keyword>
<dbReference type="Proteomes" id="UP000610456">
    <property type="component" value="Unassembled WGS sequence"/>
</dbReference>
<gene>
    <name evidence="2" type="ORF">GCM10007103_14620</name>
</gene>
<name>A0A918SCH3_9FLAO</name>
<accession>A0A918SCH3</accession>
<dbReference type="AlphaFoldDB" id="A0A918SCH3"/>
<dbReference type="EMBL" id="BMXB01000003">
    <property type="protein sequence ID" value="GHA34107.1"/>
    <property type="molecule type" value="Genomic_DNA"/>
</dbReference>
<feature type="region of interest" description="Disordered" evidence="1">
    <location>
        <begin position="63"/>
        <end position="90"/>
    </location>
</feature>
<reference evidence="2" key="1">
    <citation type="journal article" date="2014" name="Int. J. Syst. Evol. Microbiol.">
        <title>Complete genome sequence of Corynebacterium casei LMG S-19264T (=DSM 44701T), isolated from a smear-ripened cheese.</title>
        <authorList>
            <consortium name="US DOE Joint Genome Institute (JGI-PGF)"/>
            <person name="Walter F."/>
            <person name="Albersmeier A."/>
            <person name="Kalinowski J."/>
            <person name="Ruckert C."/>
        </authorList>
    </citation>
    <scope>NUCLEOTIDE SEQUENCE</scope>
    <source>
        <strain evidence="2">KCTC 12719</strain>
    </source>
</reference>
<evidence type="ECO:0000313" key="3">
    <source>
        <dbReference type="Proteomes" id="UP000610456"/>
    </source>
</evidence>
<feature type="compositionally biased region" description="Polar residues" evidence="1">
    <location>
        <begin position="63"/>
        <end position="76"/>
    </location>
</feature>
<reference evidence="2" key="2">
    <citation type="submission" date="2020-09" db="EMBL/GenBank/DDBJ databases">
        <authorList>
            <person name="Sun Q."/>
            <person name="Kim S."/>
        </authorList>
    </citation>
    <scope>NUCLEOTIDE SEQUENCE</scope>
    <source>
        <strain evidence="2">KCTC 12719</strain>
    </source>
</reference>